<keyword evidence="10" id="KW-0902">Two-component regulatory system</keyword>
<feature type="domain" description="Histidine kinase" evidence="13">
    <location>
        <begin position="270"/>
        <end position="489"/>
    </location>
</feature>
<dbReference type="SMART" id="SM00388">
    <property type="entry name" value="HisKA"/>
    <property type="match status" value="1"/>
</dbReference>
<keyword evidence="11 12" id="KW-0472">Membrane</keyword>
<feature type="transmembrane region" description="Helical" evidence="12">
    <location>
        <begin position="21"/>
        <end position="39"/>
    </location>
</feature>
<evidence type="ECO:0000256" key="4">
    <source>
        <dbReference type="ARBA" id="ARBA00022475"/>
    </source>
</evidence>
<evidence type="ECO:0000256" key="7">
    <source>
        <dbReference type="ARBA" id="ARBA00022741"/>
    </source>
</evidence>
<keyword evidence="16" id="KW-1185">Reference proteome</keyword>
<dbReference type="Pfam" id="PF02518">
    <property type="entry name" value="HATPase_c"/>
    <property type="match status" value="1"/>
</dbReference>
<dbReference type="GO" id="GO:0016301">
    <property type="term" value="F:kinase activity"/>
    <property type="evidence" value="ECO:0007669"/>
    <property type="project" value="UniProtKB-KW"/>
</dbReference>
<evidence type="ECO:0000256" key="1">
    <source>
        <dbReference type="ARBA" id="ARBA00000085"/>
    </source>
</evidence>
<evidence type="ECO:0000256" key="8">
    <source>
        <dbReference type="ARBA" id="ARBA00022777"/>
    </source>
</evidence>
<dbReference type="Pfam" id="PF00512">
    <property type="entry name" value="HisKA"/>
    <property type="match status" value="1"/>
</dbReference>
<dbReference type="Pfam" id="PF00672">
    <property type="entry name" value="HAMP"/>
    <property type="match status" value="1"/>
</dbReference>
<dbReference type="InterPro" id="IPR003660">
    <property type="entry name" value="HAMP_dom"/>
</dbReference>
<evidence type="ECO:0000256" key="2">
    <source>
        <dbReference type="ARBA" id="ARBA00004651"/>
    </source>
</evidence>
<evidence type="ECO:0000256" key="6">
    <source>
        <dbReference type="ARBA" id="ARBA00022679"/>
    </source>
</evidence>
<evidence type="ECO:0000256" key="5">
    <source>
        <dbReference type="ARBA" id="ARBA00022553"/>
    </source>
</evidence>
<comment type="subcellular location">
    <subcellularLocation>
        <location evidence="2">Cell membrane</location>
        <topology evidence="2">Multi-pass membrane protein</topology>
    </subcellularLocation>
</comment>
<feature type="transmembrane region" description="Helical" evidence="12">
    <location>
        <begin position="179"/>
        <end position="201"/>
    </location>
</feature>
<organism evidence="15 16">
    <name type="scientific">Clostridium frigoriphilum</name>
    <dbReference type="NCBI Taxonomy" id="443253"/>
    <lineage>
        <taxon>Bacteria</taxon>
        <taxon>Bacillati</taxon>
        <taxon>Bacillota</taxon>
        <taxon>Clostridia</taxon>
        <taxon>Eubacteriales</taxon>
        <taxon>Clostridiaceae</taxon>
        <taxon>Clostridium</taxon>
    </lineage>
</organism>
<dbReference type="CDD" id="cd00075">
    <property type="entry name" value="HATPase"/>
    <property type="match status" value="1"/>
</dbReference>
<name>A0ABU7UHL0_9CLOT</name>
<keyword evidence="4" id="KW-1003">Cell membrane</keyword>
<evidence type="ECO:0000256" key="12">
    <source>
        <dbReference type="SAM" id="Phobius"/>
    </source>
</evidence>
<dbReference type="CDD" id="cd00082">
    <property type="entry name" value="HisKA"/>
    <property type="match status" value="1"/>
</dbReference>
<dbReference type="InterPro" id="IPR005467">
    <property type="entry name" value="His_kinase_dom"/>
</dbReference>
<accession>A0ABU7UHL0</accession>
<proteinExistence type="predicted"/>
<sequence length="489" mass="55838">MRKIRVKFKTKSLKWQLLFRWSLILTLLLIIMGISQYFITRSYLLSGKNQVLEARLHDLDKDDLQDSKSLNNPKSKAEFLVKLISDRNTSVVIIDKKGEIISESKGINDDTAPPHLSKEEYRKLIFESAKGENYKIVRNLSDDTDMIKFKKINLLSQTLGLVQISTTLDPINTMLLNQIYFYIVASIIIIILGILIGKSVLKYTLKPLYNLTNSLERVTVGELNMRLPVDNGQIEIDGLSCAFNGMFNRIETSFENEQYIKEKMQRFISDASHEIRTPLTSIHGFVEVLLRGAAKNEKQLDLALNSILTESERLTKLVNELLMLTKLDQQIKYDMKNENIKDIIEEIHPQLKILAGERRIDLELKDNLLVKSNRNQIKQIIYNLVQNAIQQTDEKDGIISISLNSIDKPSGSFIVLKIKDNGSGIPEKDLNEIFDRFFRSDNHRSRKSGGYGLGLSIVKSIVDAHQGEISVYSKLNKGTSFSIFIKKVE</sequence>
<feature type="domain" description="HAMP" evidence="14">
    <location>
        <begin position="202"/>
        <end position="255"/>
    </location>
</feature>
<dbReference type="EMBL" id="JAZHFS010000001">
    <property type="protein sequence ID" value="MEF2110688.1"/>
    <property type="molecule type" value="Genomic_DNA"/>
</dbReference>
<dbReference type="SMART" id="SM00304">
    <property type="entry name" value="HAMP"/>
    <property type="match status" value="1"/>
</dbReference>
<dbReference type="Proteomes" id="UP001498469">
    <property type="component" value="Unassembled WGS sequence"/>
</dbReference>
<reference evidence="15 16" key="1">
    <citation type="submission" date="2023-11" db="EMBL/GenBank/DDBJ databases">
        <title>Draft genome sequence of a psychrophilic Clostridium strain from permafrost water brine.</title>
        <authorList>
            <person name="Shcherbakova V.A."/>
            <person name="Trubitsyn V.E."/>
            <person name="Zakharyuk A.G."/>
        </authorList>
    </citation>
    <scope>NUCLEOTIDE SEQUENCE [LARGE SCALE GENOMIC DNA]</scope>
    <source>
        <strain evidence="15 16">14F</strain>
    </source>
</reference>
<dbReference type="InterPro" id="IPR003594">
    <property type="entry name" value="HATPase_dom"/>
</dbReference>
<dbReference type="EC" id="2.7.13.3" evidence="3"/>
<protein>
    <recommendedName>
        <fullName evidence="3">histidine kinase</fullName>
        <ecNumber evidence="3">2.7.13.3</ecNumber>
    </recommendedName>
</protein>
<dbReference type="PANTHER" id="PTHR45528">
    <property type="entry name" value="SENSOR HISTIDINE KINASE CPXA"/>
    <property type="match status" value="1"/>
</dbReference>
<dbReference type="InterPro" id="IPR050398">
    <property type="entry name" value="HssS/ArlS-like"/>
</dbReference>
<comment type="catalytic activity">
    <reaction evidence="1">
        <text>ATP + protein L-histidine = ADP + protein N-phospho-L-histidine.</text>
        <dbReference type="EC" id="2.7.13.3"/>
    </reaction>
</comment>
<keyword evidence="5" id="KW-0597">Phosphoprotein</keyword>
<keyword evidence="6" id="KW-0808">Transferase</keyword>
<keyword evidence="9" id="KW-0067">ATP-binding</keyword>
<evidence type="ECO:0000256" key="9">
    <source>
        <dbReference type="ARBA" id="ARBA00022840"/>
    </source>
</evidence>
<dbReference type="PANTHER" id="PTHR45528:SF1">
    <property type="entry name" value="SENSOR HISTIDINE KINASE CPXA"/>
    <property type="match status" value="1"/>
</dbReference>
<evidence type="ECO:0000313" key="15">
    <source>
        <dbReference type="EMBL" id="MEF2110688.1"/>
    </source>
</evidence>
<dbReference type="PROSITE" id="PS50109">
    <property type="entry name" value="HIS_KIN"/>
    <property type="match status" value="1"/>
</dbReference>
<dbReference type="SMART" id="SM00387">
    <property type="entry name" value="HATPase_c"/>
    <property type="match status" value="1"/>
</dbReference>
<keyword evidence="8 15" id="KW-0418">Kinase</keyword>
<evidence type="ECO:0000259" key="14">
    <source>
        <dbReference type="PROSITE" id="PS50885"/>
    </source>
</evidence>
<evidence type="ECO:0000256" key="3">
    <source>
        <dbReference type="ARBA" id="ARBA00012438"/>
    </source>
</evidence>
<dbReference type="PROSITE" id="PS50885">
    <property type="entry name" value="HAMP"/>
    <property type="match status" value="1"/>
</dbReference>
<keyword evidence="12" id="KW-1133">Transmembrane helix</keyword>
<evidence type="ECO:0000256" key="10">
    <source>
        <dbReference type="ARBA" id="ARBA00023012"/>
    </source>
</evidence>
<evidence type="ECO:0000256" key="11">
    <source>
        <dbReference type="ARBA" id="ARBA00023136"/>
    </source>
</evidence>
<keyword evidence="7" id="KW-0547">Nucleotide-binding</keyword>
<gene>
    <name evidence="15" type="ORF">SJI18_00020</name>
</gene>
<dbReference type="InterPro" id="IPR003661">
    <property type="entry name" value="HisK_dim/P_dom"/>
</dbReference>
<comment type="caution">
    <text evidence="15">The sequence shown here is derived from an EMBL/GenBank/DDBJ whole genome shotgun (WGS) entry which is preliminary data.</text>
</comment>
<dbReference type="CDD" id="cd06225">
    <property type="entry name" value="HAMP"/>
    <property type="match status" value="1"/>
</dbReference>
<evidence type="ECO:0000259" key="13">
    <source>
        <dbReference type="PROSITE" id="PS50109"/>
    </source>
</evidence>
<keyword evidence="12" id="KW-0812">Transmembrane</keyword>
<evidence type="ECO:0000313" key="16">
    <source>
        <dbReference type="Proteomes" id="UP001498469"/>
    </source>
</evidence>
<dbReference type="RefSeq" id="WP_216247142.1">
    <property type="nucleotide sequence ID" value="NZ_JAZHFS010000001.1"/>
</dbReference>